<evidence type="ECO:0000313" key="1">
    <source>
        <dbReference type="EMBL" id="CRX37728.1"/>
    </source>
</evidence>
<sequence length="322" mass="37604">MNRSVRKRLIFSLVLLALIAGSIKTFLRVTDDFRLSSITHEMPHKKEWEISLNDSQKKELETIFNQRFTYLGKGAQAYAFVSQDGKYVLKFFKFKHLRPNFLLLSVPAIGPLAEWKRERILRKEEKLNSVFGAYRLAWRVHRQEAGLLFIHLNRTDDLKKAVEIEDKIGLKWTVNLDDVTFVVQRRVETSRKIIYGLLKEGRVAEAKDKIHKIFDLYVAEYQKGLFDHDHGVMHNTGFVGEEPIHLDVGKLYEEPSMKIRENALLDIAKIGWKIDQAIKANYPQFADEIRKDIEAYISNAYGSDFTFAAFNLEAIWQPKRWD</sequence>
<evidence type="ECO:0000313" key="2">
    <source>
        <dbReference type="Proteomes" id="UP000220251"/>
    </source>
</evidence>
<accession>A0A0H5DP76</accession>
<dbReference type="Proteomes" id="UP000220251">
    <property type="component" value="Unassembled WGS sequence"/>
</dbReference>
<dbReference type="EMBL" id="CWGJ01000006">
    <property type="protein sequence ID" value="CRX37728.1"/>
    <property type="molecule type" value="Genomic_DNA"/>
</dbReference>
<protein>
    <submittedName>
        <fullName evidence="1">Uncharacterized protein</fullName>
    </submittedName>
</protein>
<gene>
    <name evidence="1" type="ORF">ELAC_0367</name>
</gene>
<dbReference type="OrthoDB" id="20539at2"/>
<keyword evidence="2" id="KW-1185">Reference proteome</keyword>
<dbReference type="RefSeq" id="WP_098037587.1">
    <property type="nucleotide sequence ID" value="NZ_CWGJ01000006.1"/>
</dbReference>
<proteinExistence type="predicted"/>
<dbReference type="AlphaFoldDB" id="A0A0H5DP76"/>
<name>A0A0H5DP76_9BACT</name>
<organism evidence="1 2">
    <name type="scientific">Estrella lausannensis</name>
    <dbReference type="NCBI Taxonomy" id="483423"/>
    <lineage>
        <taxon>Bacteria</taxon>
        <taxon>Pseudomonadati</taxon>
        <taxon>Chlamydiota</taxon>
        <taxon>Chlamydiia</taxon>
        <taxon>Parachlamydiales</taxon>
        <taxon>Candidatus Criblamydiaceae</taxon>
        <taxon>Estrella</taxon>
    </lineage>
</organism>
<reference evidence="2" key="1">
    <citation type="submission" date="2015-06" db="EMBL/GenBank/DDBJ databases">
        <authorList>
            <person name="Bertelli C."/>
        </authorList>
    </citation>
    <scope>NUCLEOTIDE SEQUENCE [LARGE SCALE GENOMIC DNA]</scope>
    <source>
        <strain evidence="2">CRIB-30</strain>
    </source>
</reference>